<dbReference type="Gene3D" id="2.40.10.220">
    <property type="entry name" value="predicted glycosyltransferase like domains"/>
    <property type="match status" value="1"/>
</dbReference>
<evidence type="ECO:0000259" key="5">
    <source>
        <dbReference type="Pfam" id="PF07317"/>
    </source>
</evidence>
<feature type="domain" description="Type III secretion system flagellar brake protein YcgR PilZN" evidence="5">
    <location>
        <begin position="15"/>
        <end position="118"/>
    </location>
</feature>
<reference evidence="7" key="1">
    <citation type="submission" date="2016-10" db="EMBL/GenBank/DDBJ databases">
        <authorList>
            <person name="Varghese N."/>
            <person name="Submissions S."/>
        </authorList>
    </citation>
    <scope>NUCLEOTIDE SEQUENCE [LARGE SCALE GENOMIC DNA]</scope>
    <source>
        <strain evidence="7">NRRL B-51270</strain>
    </source>
</reference>
<evidence type="ECO:0000256" key="2">
    <source>
        <dbReference type="ARBA" id="ARBA00022741"/>
    </source>
</evidence>
<protein>
    <submittedName>
        <fullName evidence="6">C-di-GMP-binding flagellar brake protein YcgR, contains PilZNR and PilZ domains</fullName>
    </submittedName>
</protein>
<dbReference type="STRING" id="487184.SAMN05216421_1969"/>
<evidence type="ECO:0000259" key="4">
    <source>
        <dbReference type="Pfam" id="PF07238"/>
    </source>
</evidence>
<dbReference type="RefSeq" id="WP_172829825.1">
    <property type="nucleotide sequence ID" value="NZ_LT629736.1"/>
</dbReference>
<accession>A0A1H1U6D0</accession>
<keyword evidence="6" id="KW-0969">Cilium</keyword>
<dbReference type="InterPro" id="IPR012349">
    <property type="entry name" value="Split_barrel_FMN-bd"/>
</dbReference>
<dbReference type="InterPro" id="IPR009926">
    <property type="entry name" value="T3SS_YcgR_PilZN"/>
</dbReference>
<organism evidence="6 7">
    <name type="scientific">Halopseudomonas xinjiangensis</name>
    <dbReference type="NCBI Taxonomy" id="487184"/>
    <lineage>
        <taxon>Bacteria</taxon>
        <taxon>Pseudomonadati</taxon>
        <taxon>Pseudomonadota</taxon>
        <taxon>Gammaproteobacteria</taxon>
        <taxon>Pseudomonadales</taxon>
        <taxon>Pseudomonadaceae</taxon>
        <taxon>Halopseudomonas</taxon>
    </lineage>
</organism>
<evidence type="ECO:0000256" key="1">
    <source>
        <dbReference type="ARBA" id="ARBA00022636"/>
    </source>
</evidence>
<evidence type="ECO:0000313" key="6">
    <source>
        <dbReference type="EMBL" id="SDS67806.1"/>
    </source>
</evidence>
<keyword evidence="3" id="KW-0975">Bacterial flagellum</keyword>
<dbReference type="GO" id="GO:0035438">
    <property type="term" value="F:cyclic-di-GMP binding"/>
    <property type="evidence" value="ECO:0007669"/>
    <property type="project" value="InterPro"/>
</dbReference>
<evidence type="ECO:0000256" key="3">
    <source>
        <dbReference type="ARBA" id="ARBA00023143"/>
    </source>
</evidence>
<dbReference type="Proteomes" id="UP000243207">
    <property type="component" value="Chromosome I"/>
</dbReference>
<proteinExistence type="predicted"/>
<dbReference type="InterPro" id="IPR009875">
    <property type="entry name" value="PilZ_domain"/>
</dbReference>
<dbReference type="Pfam" id="PF07238">
    <property type="entry name" value="PilZ"/>
    <property type="match status" value="1"/>
</dbReference>
<sequence>MLFEQEVGPQPPRDVRSQIEITSLLKTLQQSRDPLMVTFSERAQKFQSFIVNIDSASGMLWIDELIPREGDRYVEQGESFRIDAWHEGVHMRWSCAGAQKVVFENAPAYSAPLPADMIYHQKRGAFRAAVHRSLETKVGLIKQQRQHQILGELADISATGCKARFVGDLRNQVTPGELHEQSFVELPDAGRIGLTVEVRHIVYDEAAGESHVGLRFHQPPPSAQRQIDRYVNTLQREARRLEKEDLF</sequence>
<name>A0A1H1U6D0_9GAMM</name>
<dbReference type="EMBL" id="LT629736">
    <property type="protein sequence ID" value="SDS67806.1"/>
    <property type="molecule type" value="Genomic_DNA"/>
</dbReference>
<feature type="domain" description="PilZ" evidence="4">
    <location>
        <begin position="121"/>
        <end position="231"/>
    </location>
</feature>
<gene>
    <name evidence="6" type="ORF">SAMN05216421_1969</name>
</gene>
<dbReference type="Gene3D" id="2.30.110.10">
    <property type="entry name" value="Electron Transport, Fmn-binding Protein, Chain A"/>
    <property type="match status" value="1"/>
</dbReference>
<keyword evidence="6" id="KW-0282">Flagellum</keyword>
<dbReference type="AlphaFoldDB" id="A0A1H1U6D0"/>
<keyword evidence="6" id="KW-0966">Cell projection</keyword>
<evidence type="ECO:0000313" key="7">
    <source>
        <dbReference type="Proteomes" id="UP000243207"/>
    </source>
</evidence>
<keyword evidence="7" id="KW-1185">Reference proteome</keyword>
<dbReference type="Pfam" id="PF07317">
    <property type="entry name" value="PilZN"/>
    <property type="match status" value="1"/>
</dbReference>
<keyword evidence="1" id="KW-0973">c-di-GMP</keyword>
<keyword evidence="2" id="KW-0547">Nucleotide-binding</keyword>